<dbReference type="Proteomes" id="UP000266389">
    <property type="component" value="Unassembled WGS sequence"/>
</dbReference>
<evidence type="ECO:0000313" key="2">
    <source>
        <dbReference type="EMBL" id="RFM25467.1"/>
    </source>
</evidence>
<keyword evidence="1" id="KW-0472">Membrane</keyword>
<evidence type="ECO:0000313" key="3">
    <source>
        <dbReference type="Proteomes" id="UP000266389"/>
    </source>
</evidence>
<evidence type="ECO:0000256" key="1">
    <source>
        <dbReference type="SAM" id="Phobius"/>
    </source>
</evidence>
<proteinExistence type="predicted"/>
<keyword evidence="1" id="KW-1133">Transmembrane helix</keyword>
<name>A0A395M3W5_9BACT</name>
<comment type="caution">
    <text evidence="2">The sequence shown here is derived from an EMBL/GenBank/DDBJ whole genome shotgun (WGS) entry which is preliminary data.</text>
</comment>
<dbReference type="EMBL" id="PHFL01000001">
    <property type="protein sequence ID" value="RFM25467.1"/>
    <property type="molecule type" value="Genomic_DNA"/>
</dbReference>
<keyword evidence="1" id="KW-0812">Transmembrane</keyword>
<accession>A0A395M3W5</accession>
<protein>
    <submittedName>
        <fullName evidence="2">Uncharacterized protein</fullName>
    </submittedName>
</protein>
<sequence>MLRLLLLFALGFALYYFLRFLYLLLTMPKHVKTTRSGRPLRLDEIEDAEFKEIESTPKQKS</sequence>
<gene>
    <name evidence="2" type="ORF">D0433_00090</name>
</gene>
<feature type="transmembrane region" description="Helical" evidence="1">
    <location>
        <begin position="6"/>
        <end position="25"/>
    </location>
</feature>
<organism evidence="2 3">
    <name type="scientific">Candidatus Thermochlorobacter aerophilus</name>
    <dbReference type="NCBI Taxonomy" id="1868324"/>
    <lineage>
        <taxon>Bacteria</taxon>
        <taxon>Pseudomonadati</taxon>
        <taxon>Chlorobiota</taxon>
        <taxon>Chlorobiia</taxon>
        <taxon>Chlorobiales</taxon>
        <taxon>Candidatus Thermochlorobacteriaceae</taxon>
        <taxon>Candidatus Thermochlorobacter</taxon>
    </lineage>
</organism>
<dbReference type="AlphaFoldDB" id="A0A395M3W5"/>
<reference evidence="2 3" key="1">
    <citation type="journal article" date="2011" name="ISME J.">
        <title>Community ecology of hot spring cyanobacterial mats: predominant populations and their functional potential.</title>
        <authorList>
            <person name="Klatt C.G."/>
            <person name="Wood J.M."/>
            <person name="Rusch D.B."/>
            <person name="Bateson M.M."/>
            <person name="Hamamura N."/>
            <person name="Heidelberg J.F."/>
            <person name="Grossman A.R."/>
            <person name="Bhaya D."/>
            <person name="Cohan F.M."/>
            <person name="Kuhl M."/>
            <person name="Bryant D.A."/>
            <person name="Ward D.M."/>
        </authorList>
    </citation>
    <scope>NUCLEOTIDE SEQUENCE [LARGE SCALE GENOMIC DNA]</scope>
    <source>
        <strain evidence="2">OS</strain>
    </source>
</reference>